<proteinExistence type="predicted"/>
<dbReference type="OrthoDB" id="4159781at2759"/>
<dbReference type="Proteomes" id="UP000326877">
    <property type="component" value="Unassembled WGS sequence"/>
</dbReference>
<dbReference type="EMBL" id="ML735227">
    <property type="protein sequence ID" value="KAE8393856.1"/>
    <property type="molecule type" value="Genomic_DNA"/>
</dbReference>
<dbReference type="AlphaFoldDB" id="A0A5N7CI62"/>
<dbReference type="InterPro" id="IPR021858">
    <property type="entry name" value="Fun_TF"/>
</dbReference>
<sequence>MNRQDFKDKGLERSEQWRNEARTQFEFVLEKDQPGIRSHAMRQFWRQRQANAKEGSSDASPSSRPLYPRILSPNDGTQDHNQFEGLKVFLQQMSALQSKEQRAESASTDESRTETSGIPAQILAGVHHAFEFVSGDPYDQFPVTLTMAHRKLIYHCNVHPTFDPVREVWLPLDFSNTASFHVTMAHAAAHLAYLHGELASPEALHYKTDAISVITKWLDDPLQSLRNETLVSVVRLLMFEKYWGIDGQWEVHRDGLQRLVHARGGLSALREDWRVELAVFV</sequence>
<evidence type="ECO:0000256" key="1">
    <source>
        <dbReference type="SAM" id="MobiDB-lite"/>
    </source>
</evidence>
<name>A0A5N7CI62_PETAA</name>
<organism evidence="2">
    <name type="scientific">Petromyces alliaceus</name>
    <name type="common">Aspergillus alliaceus</name>
    <dbReference type="NCBI Taxonomy" id="209559"/>
    <lineage>
        <taxon>Eukaryota</taxon>
        <taxon>Fungi</taxon>
        <taxon>Dikarya</taxon>
        <taxon>Ascomycota</taxon>
        <taxon>Pezizomycotina</taxon>
        <taxon>Eurotiomycetes</taxon>
        <taxon>Eurotiomycetidae</taxon>
        <taxon>Eurotiales</taxon>
        <taxon>Aspergillaceae</taxon>
        <taxon>Aspergillus</taxon>
        <taxon>Aspergillus subgen. Circumdati</taxon>
    </lineage>
</organism>
<dbReference type="PANTHER" id="PTHR37540">
    <property type="entry name" value="TRANSCRIPTION FACTOR (ACR-2), PUTATIVE-RELATED-RELATED"/>
    <property type="match status" value="1"/>
</dbReference>
<accession>A0A5N7CI62</accession>
<protein>
    <submittedName>
        <fullName evidence="2">Uncharacterized protein</fullName>
    </submittedName>
</protein>
<gene>
    <name evidence="2" type="ORF">BDV23DRAFT_170003</name>
</gene>
<dbReference type="PANTHER" id="PTHR37540:SF5">
    <property type="entry name" value="TRANSCRIPTION FACTOR DOMAIN-CONTAINING PROTEIN"/>
    <property type="match status" value="1"/>
</dbReference>
<dbReference type="Pfam" id="PF11951">
    <property type="entry name" value="Fungal_trans_2"/>
    <property type="match status" value="1"/>
</dbReference>
<feature type="region of interest" description="Disordered" evidence="1">
    <location>
        <begin position="45"/>
        <end position="78"/>
    </location>
</feature>
<reference evidence="2" key="1">
    <citation type="submission" date="2019-04" db="EMBL/GenBank/DDBJ databases">
        <title>Friends and foes A comparative genomics studyof 23 Aspergillus species from section Flavi.</title>
        <authorList>
            <consortium name="DOE Joint Genome Institute"/>
            <person name="Kjaerbolling I."/>
            <person name="Vesth T."/>
            <person name="Frisvad J.C."/>
            <person name="Nybo J.L."/>
            <person name="Theobald S."/>
            <person name="Kildgaard S."/>
            <person name="Isbrandt T."/>
            <person name="Kuo A."/>
            <person name="Sato A."/>
            <person name="Lyhne E.K."/>
            <person name="Kogle M.E."/>
            <person name="Wiebenga A."/>
            <person name="Kun R.S."/>
            <person name="Lubbers R.J."/>
            <person name="Makela M.R."/>
            <person name="Barry K."/>
            <person name="Chovatia M."/>
            <person name="Clum A."/>
            <person name="Daum C."/>
            <person name="Haridas S."/>
            <person name="He G."/>
            <person name="LaButti K."/>
            <person name="Lipzen A."/>
            <person name="Mondo S."/>
            <person name="Riley R."/>
            <person name="Salamov A."/>
            <person name="Simmons B.A."/>
            <person name="Magnuson J.K."/>
            <person name="Henrissat B."/>
            <person name="Mortensen U.H."/>
            <person name="Larsen T.O."/>
            <person name="Devries R.P."/>
            <person name="Grigoriev I.V."/>
            <person name="Machida M."/>
            <person name="Baker S.E."/>
            <person name="Andersen M.R."/>
        </authorList>
    </citation>
    <scope>NUCLEOTIDE SEQUENCE [LARGE SCALE GENOMIC DNA]</scope>
    <source>
        <strain evidence="2">IBT 14317</strain>
    </source>
</reference>
<evidence type="ECO:0000313" key="2">
    <source>
        <dbReference type="EMBL" id="KAE8393856.1"/>
    </source>
</evidence>